<protein>
    <recommendedName>
        <fullName evidence="3">DUF2867 domain-containing protein</fullName>
    </recommendedName>
</protein>
<organism evidence="1 2">
    <name type="scientific">Streptomyces mangrovisoli</name>
    <dbReference type="NCBI Taxonomy" id="1428628"/>
    <lineage>
        <taxon>Bacteria</taxon>
        <taxon>Bacillati</taxon>
        <taxon>Actinomycetota</taxon>
        <taxon>Actinomycetes</taxon>
        <taxon>Kitasatosporales</taxon>
        <taxon>Streptomycetaceae</taxon>
        <taxon>Streptomyces</taxon>
    </lineage>
</organism>
<comment type="caution">
    <text evidence="1">The sequence shown here is derived from an EMBL/GenBank/DDBJ whole genome shotgun (WGS) entry which is preliminary data.</text>
</comment>
<name>A0A1J4P3A7_9ACTN</name>
<reference evidence="1" key="1">
    <citation type="submission" date="2016-10" db="EMBL/GenBank/DDBJ databases">
        <title>Genome sequence of Streptomyces mangrovisoli MUSC 149.</title>
        <authorList>
            <person name="Lee L.-H."/>
            <person name="Ser H.-L."/>
        </authorList>
    </citation>
    <scope>NUCLEOTIDE SEQUENCE [LARGE SCALE GENOMIC DNA]</scope>
    <source>
        <strain evidence="1">MUSC 149</strain>
    </source>
</reference>
<evidence type="ECO:0008006" key="3">
    <source>
        <dbReference type="Google" id="ProtNLM"/>
    </source>
</evidence>
<evidence type="ECO:0000313" key="1">
    <source>
        <dbReference type="EMBL" id="OIJ67926.1"/>
    </source>
</evidence>
<dbReference type="Proteomes" id="UP000034196">
    <property type="component" value="Unassembled WGS sequence"/>
</dbReference>
<evidence type="ECO:0000313" key="2">
    <source>
        <dbReference type="Proteomes" id="UP000034196"/>
    </source>
</evidence>
<dbReference type="AlphaFoldDB" id="A0A1J4P3A7"/>
<gene>
    <name evidence="1" type="ORF">WN71_010250</name>
</gene>
<dbReference type="OrthoDB" id="164904at2"/>
<accession>A0A1J4P3A7</accession>
<dbReference type="EMBL" id="LAVA02000020">
    <property type="protein sequence ID" value="OIJ67926.1"/>
    <property type="molecule type" value="Genomic_DNA"/>
</dbReference>
<dbReference type="STRING" id="1428628.WN71_010250"/>
<sequence>MGRDPLPYIDQHATHVAASRETTWRALTATVATSFSGRGAAAYARLVGCTDRAEAGPRPPAEGSVLPGFHVARAVPPHELVLRGTHRFSTYQLAFFLGSSAPDGCSLTAESHATFPGVHGRGYRILVLGTGAHAAGLRRLLAAVRRHAERADGPGA</sequence>
<keyword evidence="2" id="KW-1185">Reference proteome</keyword>
<proteinExistence type="predicted"/>
<dbReference type="RefSeq" id="WP_046582560.1">
    <property type="nucleotide sequence ID" value="NZ_LAVA02000020.1"/>
</dbReference>